<comment type="caution">
    <text evidence="9">The sequence shown here is derived from an EMBL/GenBank/DDBJ whole genome shotgun (WGS) entry which is preliminary data.</text>
</comment>
<evidence type="ECO:0000313" key="9">
    <source>
        <dbReference type="EMBL" id="EFM24688.1"/>
    </source>
</evidence>
<evidence type="ECO:0000256" key="7">
    <source>
        <dbReference type="ARBA" id="ARBA00023136"/>
    </source>
</evidence>
<evidence type="ECO:0000256" key="8">
    <source>
        <dbReference type="SAM" id="Phobius"/>
    </source>
</evidence>
<sequence>MNKIEIAKSLITPKFLSNTVLVLLATLIFLLIYYLINIGNKYIERNKRINIDILLLIKTLVGFICLFIVLMIFNKYKILKDTFFSIFIAMILAFIINPLVTKLEGKGIKRGYGVIIVYFAFLLILTVLIATVIPKTVQELTKLVAQAPATLDILSIKAEEISKSLAKIFEGKMFTGFNPSDMNLVETFGDKFLEILKKSQDLMISNLKNIATGISTVLYSFVKLFIVLVFSYYFVVDKDKIKSKVVELIPEKYKRDVLFVSVRVNEALLGFVKGRLLMAVFVGILTMIALLIIGVDFAVIIGLITCVADIIPYIGPFLGFVPAILFALIESPMKAVWAGIIFLAIQWAENNILAPKLLGDRVGLNPLVILLSIIIGGGMFGVLGMILGVPVVSIMMILIEFFKLKYNEKKAQINI</sequence>
<reference evidence="9 10" key="1">
    <citation type="submission" date="2010-07" db="EMBL/GenBank/DDBJ databases">
        <authorList>
            <person name="Muzny D."/>
            <person name="Qin X."/>
            <person name="Deng J."/>
            <person name="Jiang H."/>
            <person name="Liu Y."/>
            <person name="Qu J."/>
            <person name="Song X.-Z."/>
            <person name="Zhang L."/>
            <person name="Thornton R."/>
            <person name="Coyle M."/>
            <person name="Francisco L."/>
            <person name="Jackson L."/>
            <person name="Javaid M."/>
            <person name="Korchina V."/>
            <person name="Kovar C."/>
            <person name="Mata R."/>
            <person name="Mathew T."/>
            <person name="Ngo R."/>
            <person name="Nguyen L."/>
            <person name="Nguyen N."/>
            <person name="Okwuonu G."/>
            <person name="Ongeri F."/>
            <person name="Pham C."/>
            <person name="Simmons D."/>
            <person name="Wilczek-Boney K."/>
            <person name="Hale W."/>
            <person name="Jakkamsetti A."/>
            <person name="Pham P."/>
            <person name="Ruth R."/>
            <person name="San Lucas F."/>
            <person name="Warren J."/>
            <person name="Zhang J."/>
            <person name="Zhao Z."/>
            <person name="Zhou C."/>
            <person name="Zhu D."/>
            <person name="Lee S."/>
            <person name="Bess C."/>
            <person name="Blankenburg K."/>
            <person name="Forbes L."/>
            <person name="Fu Q."/>
            <person name="Gubbala S."/>
            <person name="Hirani K."/>
            <person name="Jayaseelan J.C."/>
            <person name="Lara F."/>
            <person name="Munidasa M."/>
            <person name="Palculict T."/>
            <person name="Patil S."/>
            <person name="Pu L.-L."/>
            <person name="Saada N."/>
            <person name="Tang L."/>
            <person name="Weissenberger G."/>
            <person name="Zhu Y."/>
            <person name="Hemphill L."/>
            <person name="Shang Y."/>
            <person name="Youmans B."/>
            <person name="Ayvaz T."/>
            <person name="Ross M."/>
            <person name="Santibanez J."/>
            <person name="Aqrawi P."/>
            <person name="Gross S."/>
            <person name="Joshi V."/>
            <person name="Fowler G."/>
            <person name="Nazareth L."/>
            <person name="Reid J."/>
            <person name="Worley K."/>
            <person name="Petrosino J."/>
            <person name="Highlander S."/>
            <person name="Gibbs R."/>
        </authorList>
    </citation>
    <scope>NUCLEOTIDE SEQUENCE [LARGE SCALE GENOMIC DNA]</scope>
    <source>
        <strain evidence="9 10">ATCC BAA-1640</strain>
    </source>
</reference>
<keyword evidence="3" id="KW-0813">Transport</keyword>
<evidence type="ECO:0000256" key="2">
    <source>
        <dbReference type="ARBA" id="ARBA00009773"/>
    </source>
</evidence>
<feature type="transmembrane region" description="Helical" evidence="8">
    <location>
        <begin position="336"/>
        <end position="354"/>
    </location>
</feature>
<dbReference type="PANTHER" id="PTHR21716:SF53">
    <property type="entry name" value="PERMEASE PERM-RELATED"/>
    <property type="match status" value="1"/>
</dbReference>
<evidence type="ECO:0000256" key="5">
    <source>
        <dbReference type="ARBA" id="ARBA00022692"/>
    </source>
</evidence>
<name>E0NN15_9FIRM</name>
<comment type="similarity">
    <text evidence="2">Belongs to the autoinducer-2 exporter (AI-2E) (TC 2.A.86) family.</text>
</comment>
<evidence type="ECO:0000256" key="6">
    <source>
        <dbReference type="ARBA" id="ARBA00022989"/>
    </source>
</evidence>
<feature type="transmembrane region" description="Helical" evidence="8">
    <location>
        <begin position="310"/>
        <end position="329"/>
    </location>
</feature>
<keyword evidence="7 8" id="KW-0472">Membrane</keyword>
<gene>
    <name evidence="9" type="ORF">HMPREF9225_1554</name>
</gene>
<dbReference type="PANTHER" id="PTHR21716">
    <property type="entry name" value="TRANSMEMBRANE PROTEIN"/>
    <property type="match status" value="1"/>
</dbReference>
<dbReference type="OrthoDB" id="9793390at2"/>
<evidence type="ECO:0000256" key="1">
    <source>
        <dbReference type="ARBA" id="ARBA00004651"/>
    </source>
</evidence>
<dbReference type="Pfam" id="PF01594">
    <property type="entry name" value="AI-2E_transport"/>
    <property type="match status" value="1"/>
</dbReference>
<feature type="transmembrane region" description="Helical" evidence="8">
    <location>
        <begin position="112"/>
        <end position="133"/>
    </location>
</feature>
<feature type="transmembrane region" description="Helical" evidence="8">
    <location>
        <begin position="210"/>
        <end position="235"/>
    </location>
</feature>
<proteinExistence type="inferred from homology"/>
<comment type="subcellular location">
    <subcellularLocation>
        <location evidence="1">Cell membrane</location>
        <topology evidence="1">Multi-pass membrane protein</topology>
    </subcellularLocation>
</comment>
<keyword evidence="10" id="KW-1185">Reference proteome</keyword>
<keyword evidence="4" id="KW-1003">Cell membrane</keyword>
<feature type="transmembrane region" description="Helical" evidence="8">
    <location>
        <begin position="366"/>
        <end position="399"/>
    </location>
</feature>
<evidence type="ECO:0000256" key="4">
    <source>
        <dbReference type="ARBA" id="ARBA00022475"/>
    </source>
</evidence>
<organism evidence="9 10">
    <name type="scientific">Peptoniphilus duerdenii ATCC BAA-1640</name>
    <dbReference type="NCBI Taxonomy" id="862517"/>
    <lineage>
        <taxon>Bacteria</taxon>
        <taxon>Bacillati</taxon>
        <taxon>Bacillota</taxon>
        <taxon>Tissierellia</taxon>
        <taxon>Tissierellales</taxon>
        <taxon>Peptoniphilaceae</taxon>
        <taxon>Peptoniphilus</taxon>
    </lineage>
</organism>
<dbReference type="Proteomes" id="UP000003280">
    <property type="component" value="Unassembled WGS sequence"/>
</dbReference>
<dbReference type="HOGENOM" id="CLU_031275_8_1_9"/>
<dbReference type="GO" id="GO:0055085">
    <property type="term" value="P:transmembrane transport"/>
    <property type="evidence" value="ECO:0007669"/>
    <property type="project" value="TreeGrafter"/>
</dbReference>
<dbReference type="EMBL" id="AEEH01000048">
    <property type="protein sequence ID" value="EFM24688.1"/>
    <property type="molecule type" value="Genomic_DNA"/>
</dbReference>
<feature type="transmembrane region" description="Helical" evidence="8">
    <location>
        <begin position="276"/>
        <end position="304"/>
    </location>
</feature>
<evidence type="ECO:0000256" key="3">
    <source>
        <dbReference type="ARBA" id="ARBA00022448"/>
    </source>
</evidence>
<evidence type="ECO:0000313" key="10">
    <source>
        <dbReference type="Proteomes" id="UP000003280"/>
    </source>
</evidence>
<feature type="transmembrane region" description="Helical" evidence="8">
    <location>
        <begin position="55"/>
        <end position="76"/>
    </location>
</feature>
<dbReference type="GO" id="GO:0005886">
    <property type="term" value="C:plasma membrane"/>
    <property type="evidence" value="ECO:0007669"/>
    <property type="project" value="UniProtKB-SubCell"/>
</dbReference>
<protein>
    <submittedName>
        <fullName evidence="9">Putative sporulation integral membrane protein YtvI</fullName>
    </submittedName>
</protein>
<feature type="transmembrane region" description="Helical" evidence="8">
    <location>
        <begin position="15"/>
        <end position="35"/>
    </location>
</feature>
<dbReference type="RefSeq" id="WP_008902329.1">
    <property type="nucleotide sequence ID" value="NZ_GL397071.1"/>
</dbReference>
<keyword evidence="6 8" id="KW-1133">Transmembrane helix</keyword>
<dbReference type="AlphaFoldDB" id="E0NN15"/>
<dbReference type="eggNOG" id="COG0628">
    <property type="taxonomic scope" value="Bacteria"/>
</dbReference>
<dbReference type="STRING" id="862517.HMPREF9225_1554"/>
<accession>E0NN15</accession>
<feature type="transmembrane region" description="Helical" evidence="8">
    <location>
        <begin position="82"/>
        <end position="100"/>
    </location>
</feature>
<dbReference type="InterPro" id="IPR002549">
    <property type="entry name" value="AI-2E-like"/>
</dbReference>
<keyword evidence="5 8" id="KW-0812">Transmembrane</keyword>